<dbReference type="Pfam" id="PF05728">
    <property type="entry name" value="UPF0227"/>
    <property type="match status" value="1"/>
</dbReference>
<reference evidence="1 2" key="1">
    <citation type="journal article" date="2011" name="Front. Microbiol.">
        <title>Genomic signatures of strain selection and enhancement in Bacillus atrophaeus var. globigii, a historical biowarfare simulant.</title>
        <authorList>
            <person name="Gibbons H.S."/>
            <person name="Broomall S.M."/>
            <person name="McNew L.A."/>
            <person name="Daligault H."/>
            <person name="Chapman C."/>
            <person name="Bruce D."/>
            <person name="Karavis M."/>
            <person name="Krepps M."/>
            <person name="McGregor P.A."/>
            <person name="Hong C."/>
            <person name="Park K.H."/>
            <person name="Akmal A."/>
            <person name="Feldman A."/>
            <person name="Lin J.S."/>
            <person name="Chang W.E."/>
            <person name="Higgs B.W."/>
            <person name="Demirev P."/>
            <person name="Lindquist J."/>
            <person name="Liem A."/>
            <person name="Fochler E."/>
            <person name="Read T.D."/>
            <person name="Tapia R."/>
            <person name="Johnson S."/>
            <person name="Bishop-Lilly K.A."/>
            <person name="Detter C."/>
            <person name="Han C."/>
            <person name="Sozhamannan S."/>
            <person name="Rosenzweig C.N."/>
            <person name="Skowronski E.W."/>
        </authorList>
    </citation>
    <scope>NUCLEOTIDE SEQUENCE [LARGE SCALE GENOMIC DNA]</scope>
    <source>
        <strain evidence="1 2">CC-PW-9</strain>
    </source>
</reference>
<protein>
    <recommendedName>
        <fullName evidence="3">Esterase</fullName>
    </recommendedName>
</protein>
<dbReference type="PANTHER" id="PTHR35602">
    <property type="entry name" value="ESTERASE YQIA-RELATED"/>
    <property type="match status" value="1"/>
</dbReference>
<name>A0A432ZGH4_9GAMM</name>
<dbReference type="InterPro" id="IPR008886">
    <property type="entry name" value="UPF0227/Esterase_YqiA"/>
</dbReference>
<dbReference type="EMBL" id="PIQH01000012">
    <property type="protein sequence ID" value="RUO76920.1"/>
    <property type="molecule type" value="Genomic_DNA"/>
</dbReference>
<dbReference type="Gene3D" id="3.40.50.1820">
    <property type="entry name" value="alpha/beta hydrolase"/>
    <property type="match status" value="1"/>
</dbReference>
<comment type="caution">
    <text evidence="1">The sequence shown here is derived from an EMBL/GenBank/DDBJ whole genome shotgun (WGS) entry which is preliminary data.</text>
</comment>
<dbReference type="Proteomes" id="UP000287996">
    <property type="component" value="Unassembled WGS sequence"/>
</dbReference>
<keyword evidence="2" id="KW-1185">Reference proteome</keyword>
<accession>A0A432ZGH4</accession>
<sequence length="192" mass="22115">MTDASQRAHWVVLHGFESSPQSQKAQQLRHWAENFGHSVEIPQLPPKWREMSDYFNQQAPRWSQPNVVFIGSSMGGLCAHALASRWQRRAVLINPLVDLSEIMQSRAGSRFHPYLQCQYQLTADDVAALAELAEQRSDEVDALVLVQSADEVLPAELTRRYYQRQRMIFEHGGDHRFQGFQKYSKAIAQFCR</sequence>
<dbReference type="InterPro" id="IPR029058">
    <property type="entry name" value="AB_hydrolase_fold"/>
</dbReference>
<evidence type="ECO:0000313" key="2">
    <source>
        <dbReference type="Proteomes" id="UP000287996"/>
    </source>
</evidence>
<dbReference type="SUPFAM" id="SSF53474">
    <property type="entry name" value="alpha/beta-Hydrolases"/>
    <property type="match status" value="1"/>
</dbReference>
<dbReference type="RefSeq" id="WP_126842681.1">
    <property type="nucleotide sequence ID" value="NZ_PIQH01000012.1"/>
</dbReference>
<dbReference type="AlphaFoldDB" id="A0A432ZGH4"/>
<organism evidence="1 2">
    <name type="scientific">Idiomarina tyrosinivorans</name>
    <dbReference type="NCBI Taxonomy" id="1445662"/>
    <lineage>
        <taxon>Bacteria</taxon>
        <taxon>Pseudomonadati</taxon>
        <taxon>Pseudomonadota</taxon>
        <taxon>Gammaproteobacteria</taxon>
        <taxon>Alteromonadales</taxon>
        <taxon>Idiomarinaceae</taxon>
        <taxon>Idiomarina</taxon>
    </lineage>
</organism>
<dbReference type="OrthoDB" id="9814831at2"/>
<evidence type="ECO:0000313" key="1">
    <source>
        <dbReference type="EMBL" id="RUO76920.1"/>
    </source>
</evidence>
<gene>
    <name evidence="1" type="ORF">CWI84_11230</name>
</gene>
<proteinExistence type="predicted"/>
<dbReference type="PANTHER" id="PTHR35602:SF3">
    <property type="entry name" value="ESTERASE YQIA"/>
    <property type="match status" value="1"/>
</dbReference>
<evidence type="ECO:0008006" key="3">
    <source>
        <dbReference type="Google" id="ProtNLM"/>
    </source>
</evidence>